<dbReference type="SUPFAM" id="SSF52540">
    <property type="entry name" value="P-loop containing nucleoside triphosphate hydrolases"/>
    <property type="match status" value="1"/>
</dbReference>
<evidence type="ECO:0000256" key="1">
    <source>
        <dbReference type="ARBA" id="ARBA00022737"/>
    </source>
</evidence>
<dbReference type="PANTHER" id="PTHR10039:SF17">
    <property type="entry name" value="FUNGAL STAND N-TERMINAL GOODBYE DOMAIN-CONTAINING PROTEIN-RELATED"/>
    <property type="match status" value="1"/>
</dbReference>
<name>A0A8H3ACM6_9AGAM</name>
<dbReference type="Proteomes" id="UP000663888">
    <property type="component" value="Unassembled WGS sequence"/>
</dbReference>
<evidence type="ECO:0000259" key="3">
    <source>
        <dbReference type="Pfam" id="PF24883"/>
    </source>
</evidence>
<feature type="non-terminal residue" evidence="4">
    <location>
        <position position="1"/>
    </location>
</feature>
<feature type="compositionally biased region" description="Polar residues" evidence="2">
    <location>
        <begin position="58"/>
        <end position="76"/>
    </location>
</feature>
<reference evidence="4" key="1">
    <citation type="submission" date="2021-01" db="EMBL/GenBank/DDBJ databases">
        <authorList>
            <person name="Kaushik A."/>
        </authorList>
    </citation>
    <scope>NUCLEOTIDE SEQUENCE</scope>
    <source>
        <strain evidence="4">AG4-R118</strain>
    </source>
</reference>
<proteinExistence type="predicted"/>
<evidence type="ECO:0000313" key="5">
    <source>
        <dbReference type="Proteomes" id="UP000663888"/>
    </source>
</evidence>
<accession>A0A8H3ACM6</accession>
<keyword evidence="1" id="KW-0677">Repeat</keyword>
<feature type="domain" description="Nephrocystin 3-like N-terminal" evidence="3">
    <location>
        <begin position="222"/>
        <end position="376"/>
    </location>
</feature>
<protein>
    <recommendedName>
        <fullName evidence="3">Nephrocystin 3-like N-terminal domain-containing protein</fullName>
    </recommendedName>
</protein>
<sequence length="814" mass="90238">HVIPQGHGLTGCIQAETQRQQSDMSFLTLRQSLARSREKIKQRFSFGSRSASPAPLDQNITLPISEPESGNQSGRSTMAWSGAKRLLAVLESSSGAFGPLKLAIEGLNKCIHIYESTAKGRKDYEELKQQLDVLLSDLTGHMAQPMDSMMTNSVKLLCSGIEKELNSNMATWRAVDELTMKESRLAKLLPAMSAMYNSAESASLERKGCVLGTRKPQIDLLMEWTGAPEAGRTCWMNGMAGTGKTTIAYSICSKLDEMSKLGASFFCSRSIPECRQVKNIIPTIAYQLARYSLSFQYVLAKTLESNPDTPSKALNIQYEKLIVEPLMLIQNSLPADFIVVIDALDECEEKSSLGQILDLLLTSSRDLPIRFLVSSRPEKEICRQMEGQVDQPRSSGLVLHDIESHAVRLDIEAYMRHELRGVPLTDTQWSCIIERCGVLFIYAATICRFIRQGFELKTLDEAVATIVNSASSPMEPGDEKIIDELYTTILEAALVRSEISQASKRKTRDLLETVICARKPLELGTLGSLIGLERSEQVEALLQPLRSVLKITGSTRLVTTLHASFPDYMLTAVRSNAFYCKQDIRHAAMAQACLHMIGAIDPKFNICGIASSHLLDNEIENLAEQSTQTISPELVYACRYWSIHLFLGEDQRPPVTAVHRFFEERLLVWMEMVNVTKQMSFGTSVIQYAEKWCRKMGVAADLVQLARDAGHFVSVYANHPVSQSTPHIYVSMLPFWPRTRPVSVAYMPRTSGLMEPKGAAITRRQPALLATWKISSALVSSISLSADGTRMVAAADDAIDILDTSTGEGPYQLT</sequence>
<comment type="caution">
    <text evidence="4">The sequence shown here is derived from an EMBL/GenBank/DDBJ whole genome shotgun (WGS) entry which is preliminary data.</text>
</comment>
<dbReference type="PANTHER" id="PTHR10039">
    <property type="entry name" value="AMELOGENIN"/>
    <property type="match status" value="1"/>
</dbReference>
<gene>
    <name evidence="4" type="ORF">RDB_LOCUS11647</name>
</gene>
<organism evidence="4 5">
    <name type="scientific">Rhizoctonia solani</name>
    <dbReference type="NCBI Taxonomy" id="456999"/>
    <lineage>
        <taxon>Eukaryota</taxon>
        <taxon>Fungi</taxon>
        <taxon>Dikarya</taxon>
        <taxon>Basidiomycota</taxon>
        <taxon>Agaricomycotina</taxon>
        <taxon>Agaricomycetes</taxon>
        <taxon>Cantharellales</taxon>
        <taxon>Ceratobasidiaceae</taxon>
        <taxon>Rhizoctonia</taxon>
    </lineage>
</organism>
<dbReference type="Gene3D" id="3.40.50.300">
    <property type="entry name" value="P-loop containing nucleotide triphosphate hydrolases"/>
    <property type="match status" value="1"/>
</dbReference>
<dbReference type="EMBL" id="CAJMWX010000267">
    <property type="protein sequence ID" value="CAE6410678.1"/>
    <property type="molecule type" value="Genomic_DNA"/>
</dbReference>
<dbReference type="AlphaFoldDB" id="A0A8H3ACM6"/>
<evidence type="ECO:0000256" key="2">
    <source>
        <dbReference type="SAM" id="MobiDB-lite"/>
    </source>
</evidence>
<evidence type="ECO:0000313" key="4">
    <source>
        <dbReference type="EMBL" id="CAE6410678.1"/>
    </source>
</evidence>
<dbReference type="Pfam" id="PF24883">
    <property type="entry name" value="NPHP3_N"/>
    <property type="match status" value="1"/>
</dbReference>
<feature type="region of interest" description="Disordered" evidence="2">
    <location>
        <begin position="44"/>
        <end position="76"/>
    </location>
</feature>
<dbReference type="InterPro" id="IPR027417">
    <property type="entry name" value="P-loop_NTPase"/>
</dbReference>
<dbReference type="InterPro" id="IPR056884">
    <property type="entry name" value="NPHP3-like_N"/>
</dbReference>